<dbReference type="EC" id="2.3.2.23" evidence="3"/>
<dbReference type="GO" id="GO:0061631">
    <property type="term" value="F:ubiquitin conjugating enzyme activity"/>
    <property type="evidence" value="ECO:0007669"/>
    <property type="project" value="UniProtKB-EC"/>
</dbReference>
<protein>
    <recommendedName>
        <fullName evidence="11">Ubiquitin-conjugating enzyme E2 Z</fullName>
        <ecNumber evidence="3">2.3.2.23</ecNumber>
    </recommendedName>
    <alternativeName>
        <fullName evidence="12">E2 ubiquitin-conjugating enzyme Z</fullName>
    </alternativeName>
    <alternativeName>
        <fullName evidence="14">Ubiquitin carrier protein Z</fullName>
    </alternativeName>
    <alternativeName>
        <fullName evidence="13">Ubiquitin-protein ligase Z</fullName>
    </alternativeName>
</protein>
<evidence type="ECO:0000313" key="17">
    <source>
        <dbReference type="RefSeq" id="XP_052131333.1"/>
    </source>
</evidence>
<dbReference type="GO" id="GO:0004869">
    <property type="term" value="F:cysteine-type endopeptidase inhibitor activity"/>
    <property type="evidence" value="ECO:0007669"/>
    <property type="project" value="TreeGrafter"/>
</dbReference>
<evidence type="ECO:0000256" key="1">
    <source>
        <dbReference type="ARBA" id="ARBA00004123"/>
    </source>
</evidence>
<evidence type="ECO:0000256" key="3">
    <source>
        <dbReference type="ARBA" id="ARBA00012486"/>
    </source>
</evidence>
<dbReference type="KEGG" id="foc:113204398"/>
<keyword evidence="5" id="KW-0808">Transferase</keyword>
<dbReference type="PANTHER" id="PTHR46116">
    <property type="entry name" value="(E3-INDEPENDENT) E2 UBIQUITIN-CONJUGATING ENZYME"/>
    <property type="match status" value="1"/>
</dbReference>
<dbReference type="GO" id="GO:0005737">
    <property type="term" value="C:cytoplasm"/>
    <property type="evidence" value="ECO:0007669"/>
    <property type="project" value="UniProtKB-SubCell"/>
</dbReference>
<evidence type="ECO:0000256" key="8">
    <source>
        <dbReference type="ARBA" id="ARBA00022786"/>
    </source>
</evidence>
<evidence type="ECO:0000259" key="15">
    <source>
        <dbReference type="PROSITE" id="PS50127"/>
    </source>
</evidence>
<evidence type="ECO:0000256" key="5">
    <source>
        <dbReference type="ARBA" id="ARBA00022679"/>
    </source>
</evidence>
<sequence length="206" mass="23050">MKSPPYGIFGVPDENDFQKFHAIITGPDETPYEKGFFYFILTFPDDYPLTPPAVQFMTTGGGTVRMNPNLYACGKVCLSLLGTWHGPSWSPAHTLTSVLISIQTLLNKEPYCNEPGHETEKFPGAINQYNEVIMHETLRVAVVGMVRNDTALTIPIALELHMQQQFIRNIEFYLCRATQKSALSGNPIKVKAIVLSICQPKKMVLE</sequence>
<dbReference type="PROSITE" id="PS50127">
    <property type="entry name" value="UBC_2"/>
    <property type="match status" value="1"/>
</dbReference>
<dbReference type="GO" id="GO:0006915">
    <property type="term" value="P:apoptotic process"/>
    <property type="evidence" value="ECO:0007669"/>
    <property type="project" value="UniProtKB-KW"/>
</dbReference>
<dbReference type="GO" id="GO:0005634">
    <property type="term" value="C:nucleus"/>
    <property type="evidence" value="ECO:0007669"/>
    <property type="project" value="UniProtKB-SubCell"/>
</dbReference>
<keyword evidence="9" id="KW-0067">ATP-binding</keyword>
<evidence type="ECO:0000256" key="9">
    <source>
        <dbReference type="ARBA" id="ARBA00022840"/>
    </source>
</evidence>
<keyword evidence="16" id="KW-1185">Reference proteome</keyword>
<evidence type="ECO:0000256" key="11">
    <source>
        <dbReference type="ARBA" id="ARBA00039894"/>
    </source>
</evidence>
<keyword evidence="4" id="KW-0963">Cytoplasm</keyword>
<evidence type="ECO:0000256" key="12">
    <source>
        <dbReference type="ARBA" id="ARBA00041798"/>
    </source>
</evidence>
<keyword evidence="10" id="KW-0539">Nucleus</keyword>
<dbReference type="InterPro" id="IPR000608">
    <property type="entry name" value="UBC"/>
</dbReference>
<proteinExistence type="predicted"/>
<dbReference type="Gene3D" id="3.10.110.10">
    <property type="entry name" value="Ubiquitin Conjugating Enzyme"/>
    <property type="match status" value="1"/>
</dbReference>
<evidence type="ECO:0000256" key="13">
    <source>
        <dbReference type="ARBA" id="ARBA00042316"/>
    </source>
</evidence>
<evidence type="ECO:0000256" key="10">
    <source>
        <dbReference type="ARBA" id="ARBA00023242"/>
    </source>
</evidence>
<evidence type="ECO:0000256" key="4">
    <source>
        <dbReference type="ARBA" id="ARBA00022490"/>
    </source>
</evidence>
<gene>
    <name evidence="17" type="primary">LOC113204398</name>
</gene>
<name>A0A9C6X902_FRAOC</name>
<organism evidence="16 17">
    <name type="scientific">Frankliniella occidentalis</name>
    <name type="common">Western flower thrips</name>
    <name type="synonym">Euthrips occidentalis</name>
    <dbReference type="NCBI Taxonomy" id="133901"/>
    <lineage>
        <taxon>Eukaryota</taxon>
        <taxon>Metazoa</taxon>
        <taxon>Ecdysozoa</taxon>
        <taxon>Arthropoda</taxon>
        <taxon>Hexapoda</taxon>
        <taxon>Insecta</taxon>
        <taxon>Pterygota</taxon>
        <taxon>Neoptera</taxon>
        <taxon>Paraneoptera</taxon>
        <taxon>Thysanoptera</taxon>
        <taxon>Terebrantia</taxon>
        <taxon>Thripoidea</taxon>
        <taxon>Thripidae</taxon>
        <taxon>Frankliniella</taxon>
    </lineage>
</organism>
<evidence type="ECO:0000256" key="7">
    <source>
        <dbReference type="ARBA" id="ARBA00022741"/>
    </source>
</evidence>
<evidence type="ECO:0000313" key="16">
    <source>
        <dbReference type="Proteomes" id="UP000504606"/>
    </source>
</evidence>
<keyword evidence="6" id="KW-0053">Apoptosis</keyword>
<dbReference type="SMART" id="SM00212">
    <property type="entry name" value="UBCc"/>
    <property type="match status" value="1"/>
</dbReference>
<dbReference type="GO" id="GO:0043066">
    <property type="term" value="P:negative regulation of apoptotic process"/>
    <property type="evidence" value="ECO:0007669"/>
    <property type="project" value="TreeGrafter"/>
</dbReference>
<comment type="subcellular location">
    <subcellularLocation>
        <location evidence="2">Cytoplasm</location>
    </subcellularLocation>
    <subcellularLocation>
        <location evidence="1">Nucleus</location>
    </subcellularLocation>
</comment>
<evidence type="ECO:0000256" key="2">
    <source>
        <dbReference type="ARBA" id="ARBA00004496"/>
    </source>
</evidence>
<evidence type="ECO:0000256" key="6">
    <source>
        <dbReference type="ARBA" id="ARBA00022703"/>
    </source>
</evidence>
<dbReference type="Pfam" id="PF00179">
    <property type="entry name" value="UQ_con"/>
    <property type="match status" value="1"/>
</dbReference>
<accession>A0A9C6X902</accession>
<dbReference type="PANTHER" id="PTHR46116:SF26">
    <property type="entry name" value="UBIQUITIN-CONJUGATING ENZYME E2 Z"/>
    <property type="match status" value="1"/>
</dbReference>
<dbReference type="InterPro" id="IPR016135">
    <property type="entry name" value="UBQ-conjugating_enzyme/RWD"/>
</dbReference>
<dbReference type="AlphaFoldDB" id="A0A9C6X902"/>
<dbReference type="RefSeq" id="XP_052131333.1">
    <property type="nucleotide sequence ID" value="XM_052275373.1"/>
</dbReference>
<dbReference type="GO" id="GO:0005524">
    <property type="term" value="F:ATP binding"/>
    <property type="evidence" value="ECO:0007669"/>
    <property type="project" value="UniProtKB-KW"/>
</dbReference>
<dbReference type="GeneID" id="113204398"/>
<feature type="domain" description="UBC core" evidence="15">
    <location>
        <begin position="1"/>
        <end position="142"/>
    </location>
</feature>
<keyword evidence="8" id="KW-0833">Ubl conjugation pathway</keyword>
<dbReference type="CDD" id="cd23809">
    <property type="entry name" value="UBCc_UBE2Z"/>
    <property type="match status" value="1"/>
</dbReference>
<dbReference type="OrthoDB" id="47801at2759"/>
<reference evidence="17" key="1">
    <citation type="submission" date="2025-08" db="UniProtKB">
        <authorList>
            <consortium name="RefSeq"/>
        </authorList>
    </citation>
    <scope>IDENTIFICATION</scope>
    <source>
        <tissue evidence="17">Whole organism</tissue>
    </source>
</reference>
<evidence type="ECO:0000256" key="14">
    <source>
        <dbReference type="ARBA" id="ARBA00042401"/>
    </source>
</evidence>
<dbReference type="SUPFAM" id="SSF54495">
    <property type="entry name" value="UBC-like"/>
    <property type="match status" value="1"/>
</dbReference>
<keyword evidence="7" id="KW-0547">Nucleotide-binding</keyword>
<dbReference type="Proteomes" id="UP000504606">
    <property type="component" value="Unplaced"/>
</dbReference>